<accession>A0A521D6F8</accession>
<dbReference type="InterPro" id="IPR014722">
    <property type="entry name" value="Rib_uL2_dom2"/>
</dbReference>
<protein>
    <submittedName>
        <fullName evidence="1">Uncharacterized protein</fullName>
    </submittedName>
</protein>
<evidence type="ECO:0000313" key="2">
    <source>
        <dbReference type="Proteomes" id="UP000319555"/>
    </source>
</evidence>
<gene>
    <name evidence="1" type="ORF">SAMN06265380_10515</name>
</gene>
<dbReference type="EMBL" id="FXTE01000005">
    <property type="protein sequence ID" value="SMO67293.1"/>
    <property type="molecule type" value="Genomic_DNA"/>
</dbReference>
<dbReference type="AlphaFoldDB" id="A0A521D6F8"/>
<dbReference type="SUPFAM" id="SSF50104">
    <property type="entry name" value="Translation proteins SH3-like domain"/>
    <property type="match status" value="1"/>
</dbReference>
<name>A0A521D6F8_9RHOB</name>
<dbReference type="OrthoDB" id="9809075at2"/>
<proteinExistence type="predicted"/>
<dbReference type="RefSeq" id="WP_142636919.1">
    <property type="nucleotide sequence ID" value="NZ_FXTE01000005.1"/>
</dbReference>
<keyword evidence="2" id="KW-1185">Reference proteome</keyword>
<dbReference type="InterPro" id="IPR008991">
    <property type="entry name" value="Translation_prot_SH3-like_sf"/>
</dbReference>
<dbReference type="Proteomes" id="UP000319555">
    <property type="component" value="Unassembled WGS sequence"/>
</dbReference>
<reference evidence="1 2" key="1">
    <citation type="submission" date="2017-05" db="EMBL/GenBank/DDBJ databases">
        <authorList>
            <person name="Varghese N."/>
            <person name="Submissions S."/>
        </authorList>
    </citation>
    <scope>NUCLEOTIDE SEQUENCE [LARGE SCALE GENOMIC DNA]</scope>
    <source>
        <strain evidence="1 2">DSM 28009</strain>
    </source>
</reference>
<evidence type="ECO:0000313" key="1">
    <source>
        <dbReference type="EMBL" id="SMO67293.1"/>
    </source>
</evidence>
<sequence length="76" mass="8698">MHQVFYITQRGGEAPKLMISFEIGEKVRAYSGPFVDFDGMVEGVDDQRQEAKFIRWILRGRIALASAASWLAERLH</sequence>
<dbReference type="Gene3D" id="2.30.30.30">
    <property type="match status" value="1"/>
</dbReference>
<organism evidence="1 2">
    <name type="scientific">Ruegeria faecimaris</name>
    <dbReference type="NCBI Taxonomy" id="686389"/>
    <lineage>
        <taxon>Bacteria</taxon>
        <taxon>Pseudomonadati</taxon>
        <taxon>Pseudomonadota</taxon>
        <taxon>Alphaproteobacteria</taxon>
        <taxon>Rhodobacterales</taxon>
        <taxon>Roseobacteraceae</taxon>
        <taxon>Ruegeria</taxon>
    </lineage>
</organism>